<evidence type="ECO:0000256" key="13">
    <source>
        <dbReference type="SAM" id="Coils"/>
    </source>
</evidence>
<keyword evidence="7 11" id="KW-0472">Membrane</keyword>
<keyword evidence="6 11" id="KW-0406">Ion transport</keyword>
<comment type="similarity">
    <text evidence="11 12">Belongs to the ATPase B chain family.</text>
</comment>
<dbReference type="PANTHER" id="PTHR34264">
    <property type="entry name" value="ATP SYNTHASE SUBUNIT B, CHLOROPLASTIC"/>
    <property type="match status" value="1"/>
</dbReference>
<dbReference type="CDD" id="cd06503">
    <property type="entry name" value="ATP-synt_Fo_b"/>
    <property type="match status" value="1"/>
</dbReference>
<comment type="function">
    <text evidence="11">Component of the F(0) channel, it forms part of the peripheral stalk, linking F(1) to F(0).</text>
</comment>
<dbReference type="EMBL" id="NTFS01000036">
    <property type="protein sequence ID" value="PAX59774.1"/>
    <property type="molecule type" value="Genomic_DNA"/>
</dbReference>
<evidence type="ECO:0000313" key="15">
    <source>
        <dbReference type="Proteomes" id="UP000218238"/>
    </source>
</evidence>
<dbReference type="Proteomes" id="UP000218238">
    <property type="component" value="Unassembled WGS sequence"/>
</dbReference>
<dbReference type="AlphaFoldDB" id="A0A2A2TN46"/>
<sequence length="183" mass="19524">MGIMGTLLLLATEAIAAHEEKGGFGLNLDIFETNIINLALLVGILVVFGRKLLVSTLSERRIAIEATIQEAEQRLKESAAALKEAENSVKDSSAEAERIRSSGEASAQAAKEAILAKASVDVQRLKEVAAADLNTERDKAIASVRSRVVAMALEKVESELKTGVSEKTQQTLIDRSIALLGGR</sequence>
<gene>
    <name evidence="11" type="primary">atpF</name>
    <name evidence="14" type="ORF">CK510_05485</name>
</gene>
<comment type="function">
    <text evidence="9 11">F(1)F(0) ATP synthase produces ATP from ADP in the presence of a proton or sodium gradient. F-type ATPases consist of two structural domains, F(1) containing the extramembraneous catalytic core and F(0) containing the membrane proton channel, linked together by a central stalk and a peripheral stalk. During catalysis, ATP synthesis in the catalytic domain of F(1) is coupled via a rotary mechanism of the central stalk subunits to proton translocation.</text>
</comment>
<accession>A0A2A2TN46</accession>
<dbReference type="GO" id="GO:0045259">
    <property type="term" value="C:proton-transporting ATP synthase complex"/>
    <property type="evidence" value="ECO:0007669"/>
    <property type="project" value="UniProtKB-KW"/>
</dbReference>
<dbReference type="NCBIfam" id="NF005606">
    <property type="entry name" value="PRK07352.1"/>
    <property type="match status" value="1"/>
</dbReference>
<name>A0A2A2TN46_9CYAN</name>
<comment type="subcellular location">
    <subcellularLocation>
        <location evidence="11">Cellular thylakoid membrane</location>
        <topology evidence="11">Single-pass membrane protein</topology>
    </subcellularLocation>
    <subcellularLocation>
        <location evidence="10">Endomembrane system</location>
        <topology evidence="10">Single-pass membrane protein</topology>
    </subcellularLocation>
</comment>
<comment type="subunit">
    <text evidence="11">F-type ATPases have 2 components, F(1) - the catalytic core - and F(0) - the membrane proton channel. F(1) has five subunits: alpha(3), beta(3), gamma(1), delta(1), epsilon(1). F(0) has four main subunits: a(1), b(1), b'(1) and c(10-14). The alpha and beta chains form an alternating ring which encloses part of the gamma chain. F(1) is attached to F(0) by a central stalk formed by the gamma and epsilon chains, while a peripheral stalk is formed by the delta, b and b' chains.</text>
</comment>
<dbReference type="InterPro" id="IPR002146">
    <property type="entry name" value="ATP_synth_b/b'su_bac/chlpt"/>
</dbReference>
<keyword evidence="13" id="KW-0175">Coiled coil</keyword>
<dbReference type="OrthoDB" id="461217at2"/>
<keyword evidence="15" id="KW-1185">Reference proteome</keyword>
<evidence type="ECO:0000256" key="8">
    <source>
        <dbReference type="ARBA" id="ARBA00023310"/>
    </source>
</evidence>
<keyword evidence="11" id="KW-0793">Thylakoid</keyword>
<reference evidence="14 15" key="1">
    <citation type="submission" date="2017-08" db="EMBL/GenBank/DDBJ databases">
        <title>Draft genome sequence of filamentous cyanobacterium Calothrix elsteri CCALA 953.</title>
        <authorList>
            <person name="Gagunashvili A.N."/>
            <person name="Elster J."/>
            <person name="Andresson O.S."/>
        </authorList>
    </citation>
    <scope>NUCLEOTIDE SEQUENCE [LARGE SCALE GENOMIC DNA]</scope>
    <source>
        <strain evidence="14 15">CCALA 953</strain>
    </source>
</reference>
<dbReference type="GO" id="GO:0031676">
    <property type="term" value="C:plasma membrane-derived thylakoid membrane"/>
    <property type="evidence" value="ECO:0007669"/>
    <property type="project" value="UniProtKB-SubCell"/>
</dbReference>
<organism evidence="14 15">
    <name type="scientific">Brunnivagina elsteri CCALA 953</name>
    <dbReference type="NCBI Taxonomy" id="987040"/>
    <lineage>
        <taxon>Bacteria</taxon>
        <taxon>Bacillati</taxon>
        <taxon>Cyanobacteriota</taxon>
        <taxon>Cyanophyceae</taxon>
        <taxon>Nostocales</taxon>
        <taxon>Calotrichaceae</taxon>
        <taxon>Brunnivagina</taxon>
    </lineage>
</organism>
<evidence type="ECO:0000256" key="3">
    <source>
        <dbReference type="ARBA" id="ARBA00022692"/>
    </source>
</evidence>
<dbReference type="GO" id="GO:0012505">
    <property type="term" value="C:endomembrane system"/>
    <property type="evidence" value="ECO:0007669"/>
    <property type="project" value="UniProtKB-SubCell"/>
</dbReference>
<evidence type="ECO:0000256" key="7">
    <source>
        <dbReference type="ARBA" id="ARBA00023136"/>
    </source>
</evidence>
<evidence type="ECO:0000256" key="9">
    <source>
        <dbReference type="ARBA" id="ARBA00025198"/>
    </source>
</evidence>
<keyword evidence="1 11" id="KW-0813">Transport</keyword>
<evidence type="ECO:0000256" key="12">
    <source>
        <dbReference type="RuleBase" id="RU003848"/>
    </source>
</evidence>
<evidence type="ECO:0000256" key="6">
    <source>
        <dbReference type="ARBA" id="ARBA00023065"/>
    </source>
</evidence>
<evidence type="ECO:0000256" key="1">
    <source>
        <dbReference type="ARBA" id="ARBA00022448"/>
    </source>
</evidence>
<dbReference type="GO" id="GO:0046933">
    <property type="term" value="F:proton-transporting ATP synthase activity, rotational mechanism"/>
    <property type="evidence" value="ECO:0007669"/>
    <property type="project" value="UniProtKB-UniRule"/>
</dbReference>
<evidence type="ECO:0000256" key="11">
    <source>
        <dbReference type="HAMAP-Rule" id="MF_01398"/>
    </source>
</evidence>
<dbReference type="HAMAP" id="MF_01398">
    <property type="entry name" value="ATP_synth_b_bprime"/>
    <property type="match status" value="1"/>
</dbReference>
<keyword evidence="2 11" id="KW-0138">CF(0)</keyword>
<keyword evidence="8 11" id="KW-0066">ATP synthesis</keyword>
<evidence type="ECO:0000256" key="10">
    <source>
        <dbReference type="ARBA" id="ARBA00037847"/>
    </source>
</evidence>
<comment type="caution">
    <text evidence="14">The sequence shown here is derived from an EMBL/GenBank/DDBJ whole genome shotgun (WGS) entry which is preliminary data.</text>
</comment>
<proteinExistence type="inferred from homology"/>
<evidence type="ECO:0000256" key="4">
    <source>
        <dbReference type="ARBA" id="ARBA00022781"/>
    </source>
</evidence>
<dbReference type="PANTHER" id="PTHR34264:SF3">
    <property type="entry name" value="ATP SYNTHASE SUBUNIT B, CHLOROPLASTIC"/>
    <property type="match status" value="1"/>
</dbReference>
<evidence type="ECO:0000313" key="14">
    <source>
        <dbReference type="EMBL" id="PAX59774.1"/>
    </source>
</evidence>
<keyword evidence="5 11" id="KW-1133">Transmembrane helix</keyword>
<evidence type="ECO:0000256" key="5">
    <source>
        <dbReference type="ARBA" id="ARBA00022989"/>
    </source>
</evidence>
<feature type="coiled-coil region" evidence="13">
    <location>
        <begin position="54"/>
        <end position="102"/>
    </location>
</feature>
<dbReference type="RefSeq" id="WP_095720729.1">
    <property type="nucleotide sequence ID" value="NZ_NTFS01000036.1"/>
</dbReference>
<evidence type="ECO:0000256" key="2">
    <source>
        <dbReference type="ARBA" id="ARBA00022547"/>
    </source>
</evidence>
<protein>
    <recommendedName>
        <fullName evidence="11">ATP synthase subunit b</fullName>
    </recommendedName>
    <alternativeName>
        <fullName evidence="11">ATP synthase F(0) sector subunit b</fullName>
    </alternativeName>
    <alternativeName>
        <fullName evidence="11">ATPase subunit I</fullName>
    </alternativeName>
    <alternativeName>
        <fullName evidence="11">F-type ATPase subunit b</fullName>
        <shortName evidence="11">F-ATPase subunit b</shortName>
    </alternativeName>
</protein>
<keyword evidence="4 11" id="KW-0375">Hydrogen ion transport</keyword>
<dbReference type="Pfam" id="PF00430">
    <property type="entry name" value="ATP-synt_B"/>
    <property type="match status" value="1"/>
</dbReference>
<keyword evidence="3 11" id="KW-0812">Transmembrane</keyword>